<dbReference type="Gene3D" id="4.10.810.10">
    <property type="entry name" value="Virus Scaffolding Protein, Chain A"/>
    <property type="match status" value="1"/>
</dbReference>
<proteinExistence type="predicted"/>
<organism evidence="2 3">
    <name type="scientific">Staphylococcus marylandisciuri</name>
    <dbReference type="NCBI Taxonomy" id="2981529"/>
    <lineage>
        <taxon>Bacteria</taxon>
        <taxon>Bacillati</taxon>
        <taxon>Bacillota</taxon>
        <taxon>Bacilli</taxon>
        <taxon>Bacillales</taxon>
        <taxon>Staphylococcaceae</taxon>
        <taxon>Staphylococcus</taxon>
    </lineage>
</organism>
<name>A0ABT2QPW7_9STAP</name>
<keyword evidence="3" id="KW-1185">Reference proteome</keyword>
<protein>
    <submittedName>
        <fullName evidence="2">IDEAL domain-containing protein</fullName>
    </submittedName>
</protein>
<accession>A0ABT2QPW7</accession>
<evidence type="ECO:0000259" key="1">
    <source>
        <dbReference type="SMART" id="SM00914"/>
    </source>
</evidence>
<sequence length="74" mass="8688">MNYNTNVQYKSLEDFVTSINDLGIDLLIEHALKSVRKEKLEKLIDQALQDKDEEAFNHYTSEYIKLEDSSVDMF</sequence>
<comment type="caution">
    <text evidence="2">The sequence shown here is derived from an EMBL/GenBank/DDBJ whole genome shotgun (WGS) entry which is preliminary data.</text>
</comment>
<reference evidence="2 3" key="1">
    <citation type="journal article" date="2023" name="Int. J. Syst. Evol. Microbiol.">
        <title>Streptococcus sciuri sp. nov., Staphylococcus marylandisciuri sp. nov. and Staphylococcus americanisciuri sp. nov., isolated from faeces of eastern grey squirrel (Sciurus carolinensis).</title>
        <authorList>
            <person name="Volokhov D.V."/>
            <person name="Zagorodnyaya T.A."/>
            <person name="Furtak V.A."/>
            <person name="Nattanmai G."/>
            <person name="Randall L."/>
            <person name="Jose S."/>
            <person name="Gao Y."/>
            <person name="Eisenberg T."/>
            <person name="Delmonte P."/>
            <person name="Blom J."/>
            <person name="Mitchell K.K."/>
        </authorList>
    </citation>
    <scope>NUCLEOTIDE SEQUENCE [LARGE SCALE GENOMIC DNA]</scope>
    <source>
        <strain evidence="2 3">SQ8-PEA</strain>
    </source>
</reference>
<dbReference type="RefSeq" id="WP_262855442.1">
    <property type="nucleotide sequence ID" value="NZ_JAOPKZ010000006.1"/>
</dbReference>
<dbReference type="SMART" id="SM00914">
    <property type="entry name" value="IDEAL"/>
    <property type="match status" value="1"/>
</dbReference>
<gene>
    <name evidence="2" type="ORF">N9R04_04680</name>
</gene>
<dbReference type="InterPro" id="IPR014957">
    <property type="entry name" value="IDEAL_dom"/>
</dbReference>
<dbReference type="Pfam" id="PF08858">
    <property type="entry name" value="IDEAL"/>
    <property type="match status" value="1"/>
</dbReference>
<dbReference type="EMBL" id="JAOPKZ010000006">
    <property type="protein sequence ID" value="MCU5746017.1"/>
    <property type="molecule type" value="Genomic_DNA"/>
</dbReference>
<dbReference type="InterPro" id="IPR027393">
    <property type="entry name" value="Virus_scaffolding_prot_C"/>
</dbReference>
<evidence type="ECO:0000313" key="2">
    <source>
        <dbReference type="EMBL" id="MCU5746017.1"/>
    </source>
</evidence>
<feature type="domain" description="IDEAL" evidence="1">
    <location>
        <begin position="27"/>
        <end position="63"/>
    </location>
</feature>
<dbReference type="Proteomes" id="UP001209553">
    <property type="component" value="Unassembled WGS sequence"/>
</dbReference>
<evidence type="ECO:0000313" key="3">
    <source>
        <dbReference type="Proteomes" id="UP001209553"/>
    </source>
</evidence>